<name>A0ABR7NJ28_9FIRM</name>
<evidence type="ECO:0000313" key="3">
    <source>
        <dbReference type="EMBL" id="MBC8576423.1"/>
    </source>
</evidence>
<feature type="transmembrane region" description="Helical" evidence="1">
    <location>
        <begin position="178"/>
        <end position="197"/>
    </location>
</feature>
<comment type="caution">
    <text evidence="3">The sequence shown here is derived from an EMBL/GenBank/DDBJ whole genome shotgun (WGS) entry which is preliminary data.</text>
</comment>
<feature type="transmembrane region" description="Helical" evidence="1">
    <location>
        <begin position="248"/>
        <end position="268"/>
    </location>
</feature>
<proteinExistence type="predicted"/>
<gene>
    <name evidence="3" type="ORF">H8717_08400</name>
</gene>
<dbReference type="InterPro" id="IPR010656">
    <property type="entry name" value="DctM"/>
</dbReference>
<evidence type="ECO:0000313" key="4">
    <source>
        <dbReference type="Proteomes" id="UP000658131"/>
    </source>
</evidence>
<dbReference type="RefSeq" id="WP_262399952.1">
    <property type="nucleotide sequence ID" value="NZ_JACRTB010000011.1"/>
</dbReference>
<keyword evidence="4" id="KW-1185">Reference proteome</keyword>
<dbReference type="Proteomes" id="UP000658131">
    <property type="component" value="Unassembled WGS sequence"/>
</dbReference>
<evidence type="ECO:0000256" key="1">
    <source>
        <dbReference type="SAM" id="Phobius"/>
    </source>
</evidence>
<feature type="transmembrane region" description="Helical" evidence="1">
    <location>
        <begin position="118"/>
        <end position="136"/>
    </location>
</feature>
<sequence>MQIECIVFFVMLGVFLLGNFLLKLPVSLSMVAGAVAGALAAGDGIPLRHLFEGTFVYLDTVLIIATAMIFMTVVQEAGTLDALAEVIVSRFYKVPAVMLVLLMIIVMFPGMVTGSSTASVLSAGAIVAPILLLMGLPAPTAGAFLAIGAVLGMAAPPVNIPAMLITGGVDMPYIGFEGPLFTLTIGSGVIAALFLGLRHCRNLDYRVIGRELDHETGKKYGLKLYLPLVLLICLMLACRLFPNVVPTLGMPLIFLISAAVGCFTGRRFPIAASIREAMRTTVPVLGKLMGVGMFIQVMTLTGVRGFIVDSCLGLPAALLYLAICTVMPAFGAVSSYGSASVLGVPFMLALLSTGNQTVIAASLAFIVCMGDLMPPTALAGNYAAQIVKERYSKVLPQCAVPVLVCILMGLAFLLNSGSLGFLVP</sequence>
<evidence type="ECO:0000259" key="2">
    <source>
        <dbReference type="Pfam" id="PF06808"/>
    </source>
</evidence>
<feature type="transmembrane region" description="Helical" evidence="1">
    <location>
        <begin position="288"/>
        <end position="307"/>
    </location>
</feature>
<organism evidence="3 4">
    <name type="scientific">Yanshouia hominis</name>
    <dbReference type="NCBI Taxonomy" id="2763673"/>
    <lineage>
        <taxon>Bacteria</taxon>
        <taxon>Bacillati</taxon>
        <taxon>Bacillota</taxon>
        <taxon>Clostridia</taxon>
        <taxon>Eubacteriales</taxon>
        <taxon>Oscillospiraceae</taxon>
        <taxon>Yanshouia</taxon>
    </lineage>
</organism>
<feature type="transmembrane region" description="Helical" evidence="1">
    <location>
        <begin position="399"/>
        <end position="423"/>
    </location>
</feature>
<dbReference type="Pfam" id="PF06808">
    <property type="entry name" value="DctM"/>
    <property type="match status" value="1"/>
</dbReference>
<protein>
    <submittedName>
        <fullName evidence="3">TRAP transporter large permease subunit</fullName>
    </submittedName>
</protein>
<feature type="transmembrane region" description="Helical" evidence="1">
    <location>
        <begin position="224"/>
        <end position="242"/>
    </location>
</feature>
<accession>A0ABR7NJ28</accession>
<dbReference type="EMBL" id="JACRTB010000011">
    <property type="protein sequence ID" value="MBC8576423.1"/>
    <property type="molecule type" value="Genomic_DNA"/>
</dbReference>
<feature type="transmembrane region" description="Helical" evidence="1">
    <location>
        <begin position="94"/>
        <end position="112"/>
    </location>
</feature>
<feature type="transmembrane region" description="Helical" evidence="1">
    <location>
        <begin position="319"/>
        <end position="351"/>
    </location>
</feature>
<feature type="domain" description="TRAP C4-dicarboxylate transport system permease DctM subunit" evidence="2">
    <location>
        <begin position="17"/>
        <end position="408"/>
    </location>
</feature>
<feature type="transmembrane region" description="Helical" evidence="1">
    <location>
        <begin position="143"/>
        <end position="166"/>
    </location>
</feature>
<keyword evidence="1" id="KW-0472">Membrane</keyword>
<keyword evidence="1" id="KW-1133">Transmembrane helix</keyword>
<keyword evidence="1" id="KW-0812">Transmembrane</keyword>
<feature type="transmembrane region" description="Helical" evidence="1">
    <location>
        <begin position="56"/>
        <end position="74"/>
    </location>
</feature>
<reference evidence="3 4" key="1">
    <citation type="submission" date="2020-08" db="EMBL/GenBank/DDBJ databases">
        <title>Genome public.</title>
        <authorList>
            <person name="Liu C."/>
            <person name="Sun Q."/>
        </authorList>
    </citation>
    <scope>NUCLEOTIDE SEQUENCE [LARGE SCALE GENOMIC DNA]</scope>
    <source>
        <strain evidence="3 4">BX1</strain>
    </source>
</reference>